<feature type="binding site" evidence="12">
    <location>
        <position position="114"/>
    </location>
    <ligand>
        <name>K(+)</name>
        <dbReference type="ChEBI" id="CHEBI:29103"/>
    </ligand>
</feature>
<comment type="similarity">
    <text evidence="2">Belongs to the TrkH potassium transport family.</text>
</comment>
<reference evidence="14 15" key="1">
    <citation type="submission" date="2016-11" db="EMBL/GenBank/DDBJ databases">
        <authorList>
            <person name="Jaros S."/>
            <person name="Januszkiewicz K."/>
            <person name="Wedrychowicz H."/>
        </authorList>
    </citation>
    <scope>NUCLEOTIDE SEQUENCE [LARGE SCALE GENOMIC DNA]</scope>
    <source>
        <strain evidence="14 15">DSM 25661</strain>
    </source>
</reference>
<feature type="transmembrane region" description="Helical" evidence="13">
    <location>
        <begin position="341"/>
        <end position="366"/>
    </location>
</feature>
<evidence type="ECO:0000256" key="13">
    <source>
        <dbReference type="SAM" id="Phobius"/>
    </source>
</evidence>
<evidence type="ECO:0000256" key="2">
    <source>
        <dbReference type="ARBA" id="ARBA00009137"/>
    </source>
</evidence>
<evidence type="ECO:0000313" key="15">
    <source>
        <dbReference type="Proteomes" id="UP000184462"/>
    </source>
</evidence>
<feature type="transmembrane region" description="Helical" evidence="13">
    <location>
        <begin position="186"/>
        <end position="209"/>
    </location>
</feature>
<feature type="transmembrane region" description="Helical" evidence="13">
    <location>
        <begin position="274"/>
        <end position="295"/>
    </location>
</feature>
<keyword evidence="9 13" id="KW-1133">Transmembrane helix</keyword>
<keyword evidence="5" id="KW-0997">Cell inner membrane</keyword>
<evidence type="ECO:0000256" key="10">
    <source>
        <dbReference type="ARBA" id="ARBA00023065"/>
    </source>
</evidence>
<feature type="transmembrane region" description="Helical" evidence="13">
    <location>
        <begin position="474"/>
        <end position="495"/>
    </location>
</feature>
<keyword evidence="6" id="KW-0633">Potassium transport</keyword>
<dbReference type="EMBL" id="FQTW01000005">
    <property type="protein sequence ID" value="SHE77323.1"/>
    <property type="molecule type" value="Genomic_DNA"/>
</dbReference>
<evidence type="ECO:0000256" key="9">
    <source>
        <dbReference type="ARBA" id="ARBA00022989"/>
    </source>
</evidence>
<dbReference type="STRING" id="1155689.SAMN05444278_105131"/>
<evidence type="ECO:0000256" key="7">
    <source>
        <dbReference type="ARBA" id="ARBA00022692"/>
    </source>
</evidence>
<evidence type="ECO:0000313" key="14">
    <source>
        <dbReference type="EMBL" id="SHE77323.1"/>
    </source>
</evidence>
<feature type="transmembrane region" description="Helical" evidence="13">
    <location>
        <begin position="40"/>
        <end position="60"/>
    </location>
</feature>
<sequence>MRSINYKIVFHTLGLILIFNGAFMLIPTLTSWYYGESETLGIASAAITTLFVGFLIMFVTRFHDKSIQQKEGYLIVTFSWIFMVISGMLPYIFTKSIPQITDAFFETMSGYTTTGSSILSDIEVLPNGILLWRSLTHWIGGMGIIVLAVAIFPLFGIGGMQLFSAEAPGPSADKLKPRIADTAKRLWLIYLGYTIVEAILLNIAGMTLFDAVNHALSTLSTGGFSTKNESLAYWNDQPMIQYIIILFMFLAGTNFVVSYYGFKLNFRKVLANEEFKVFTIFVVVFTTLATLLIYFQADVSFSSVNHPEVLGAFESAFRHAIFQVLAIITTTGFVSADYTMWVPFLTVMFFGLFFLGGSAGSTSGGVKVVRHLIMIKNGILEFKRILHPNAVLPVRYAKRAVNSQIVYNILGFFILYMLSFIIGAVVLGALGLNLETAIGGAASSLGNVGPAFGELGPVDNYSALPTAAKWWCSFLMLIGRLELFTVLIILTPFFWRDR</sequence>
<feature type="binding site" evidence="12">
    <location>
        <position position="448"/>
    </location>
    <ligand>
        <name>K(+)</name>
        <dbReference type="ChEBI" id="CHEBI:29103"/>
    </ligand>
</feature>
<dbReference type="PANTHER" id="PTHR32024:SF2">
    <property type="entry name" value="TRK SYSTEM POTASSIUM UPTAKE PROTEIN TRKG-RELATED"/>
    <property type="match status" value="1"/>
</dbReference>
<feature type="transmembrane region" description="Helical" evidence="13">
    <location>
        <begin position="405"/>
        <end position="430"/>
    </location>
</feature>
<evidence type="ECO:0000256" key="6">
    <source>
        <dbReference type="ARBA" id="ARBA00022538"/>
    </source>
</evidence>
<dbReference type="RefSeq" id="WP_073193057.1">
    <property type="nucleotide sequence ID" value="NZ_FQTW01000005.1"/>
</dbReference>
<keyword evidence="11 13" id="KW-0472">Membrane</keyword>
<dbReference type="PANTHER" id="PTHR32024">
    <property type="entry name" value="TRK SYSTEM POTASSIUM UPTAKE PROTEIN TRKG-RELATED"/>
    <property type="match status" value="1"/>
</dbReference>
<feature type="transmembrane region" description="Helical" evidence="13">
    <location>
        <begin position="138"/>
        <end position="165"/>
    </location>
</feature>
<keyword evidence="7 13" id="KW-0812">Transmembrane</keyword>
<keyword evidence="12" id="KW-0479">Metal-binding</keyword>
<feature type="binding site" evidence="12">
    <location>
        <position position="330"/>
    </location>
    <ligand>
        <name>K(+)</name>
        <dbReference type="ChEBI" id="CHEBI:29103"/>
    </ligand>
</feature>
<dbReference type="AlphaFoldDB" id="A0A1M4W8A0"/>
<dbReference type="GO" id="GO:0015379">
    <property type="term" value="F:potassium:chloride symporter activity"/>
    <property type="evidence" value="ECO:0007669"/>
    <property type="project" value="InterPro"/>
</dbReference>
<feature type="transmembrane region" description="Helical" evidence="13">
    <location>
        <begin position="239"/>
        <end position="262"/>
    </location>
</feature>
<dbReference type="InterPro" id="IPR003445">
    <property type="entry name" value="Cat_transpt"/>
</dbReference>
<evidence type="ECO:0000256" key="8">
    <source>
        <dbReference type="ARBA" id="ARBA00022958"/>
    </source>
</evidence>
<feature type="binding site" evidence="12">
    <location>
        <position position="331"/>
    </location>
    <ligand>
        <name>K(+)</name>
        <dbReference type="ChEBI" id="CHEBI:29103"/>
    </ligand>
</feature>
<comment type="subcellular location">
    <subcellularLocation>
        <location evidence="1">Cell inner membrane</location>
        <topology evidence="1">Multi-pass membrane protein</topology>
    </subcellularLocation>
</comment>
<feature type="transmembrane region" description="Helical" evidence="13">
    <location>
        <begin position="12"/>
        <end position="34"/>
    </location>
</feature>
<evidence type="ECO:0000256" key="11">
    <source>
        <dbReference type="ARBA" id="ARBA00023136"/>
    </source>
</evidence>
<dbReference type="GO" id="GO:0046872">
    <property type="term" value="F:metal ion binding"/>
    <property type="evidence" value="ECO:0007669"/>
    <property type="project" value="UniProtKB-KW"/>
</dbReference>
<dbReference type="OrthoDB" id="9810952at2"/>
<dbReference type="Proteomes" id="UP000184462">
    <property type="component" value="Unassembled WGS sequence"/>
</dbReference>
<keyword evidence="10" id="KW-0406">Ion transport</keyword>
<keyword evidence="8 12" id="KW-0630">Potassium</keyword>
<evidence type="ECO:0000256" key="5">
    <source>
        <dbReference type="ARBA" id="ARBA00022519"/>
    </source>
</evidence>
<protein>
    <submittedName>
        <fullName evidence="14">Trk system potassium uptake protein TrkH</fullName>
    </submittedName>
</protein>
<keyword evidence="4" id="KW-1003">Cell membrane</keyword>
<organism evidence="14 15">
    <name type="scientific">Psychroflexus salarius</name>
    <dbReference type="NCBI Taxonomy" id="1155689"/>
    <lineage>
        <taxon>Bacteria</taxon>
        <taxon>Pseudomonadati</taxon>
        <taxon>Bacteroidota</taxon>
        <taxon>Flavobacteriia</taxon>
        <taxon>Flavobacteriales</taxon>
        <taxon>Flavobacteriaceae</taxon>
        <taxon>Psychroflexus</taxon>
    </lineage>
</organism>
<dbReference type="GO" id="GO:0005886">
    <property type="term" value="C:plasma membrane"/>
    <property type="evidence" value="ECO:0007669"/>
    <property type="project" value="UniProtKB-SubCell"/>
</dbReference>
<evidence type="ECO:0000256" key="3">
    <source>
        <dbReference type="ARBA" id="ARBA00022448"/>
    </source>
</evidence>
<evidence type="ECO:0000256" key="4">
    <source>
        <dbReference type="ARBA" id="ARBA00022475"/>
    </source>
</evidence>
<dbReference type="InterPro" id="IPR004772">
    <property type="entry name" value="TrkH"/>
</dbReference>
<dbReference type="Pfam" id="PF02386">
    <property type="entry name" value="TrkH"/>
    <property type="match status" value="1"/>
</dbReference>
<keyword evidence="15" id="KW-1185">Reference proteome</keyword>
<name>A0A1M4W8A0_9FLAO</name>
<dbReference type="PIRSF" id="PIRSF006247">
    <property type="entry name" value="TrkH"/>
    <property type="match status" value="1"/>
</dbReference>
<accession>A0A1M4W8A0</accession>
<feature type="binding site" evidence="12">
    <location>
        <position position="222"/>
    </location>
    <ligand>
        <name>K(+)</name>
        <dbReference type="ChEBI" id="CHEBI:29103"/>
    </ligand>
</feature>
<gene>
    <name evidence="14" type="ORF">SAMN05444278_105131</name>
</gene>
<feature type="binding site" evidence="12">
    <location>
        <position position="113"/>
    </location>
    <ligand>
        <name>K(+)</name>
        <dbReference type="ChEBI" id="CHEBI:29103"/>
    </ligand>
</feature>
<feature type="binding site" evidence="12">
    <location>
        <position position="447"/>
    </location>
    <ligand>
        <name>K(+)</name>
        <dbReference type="ChEBI" id="CHEBI:29103"/>
    </ligand>
</feature>
<proteinExistence type="inferred from homology"/>
<feature type="transmembrane region" description="Helical" evidence="13">
    <location>
        <begin position="72"/>
        <end position="93"/>
    </location>
</feature>
<keyword evidence="3" id="KW-0813">Transport</keyword>
<evidence type="ECO:0000256" key="1">
    <source>
        <dbReference type="ARBA" id="ARBA00004429"/>
    </source>
</evidence>
<evidence type="ECO:0000256" key="12">
    <source>
        <dbReference type="PIRSR" id="PIRSR006247-1"/>
    </source>
</evidence>